<organism evidence="1">
    <name type="scientific">Podoviridae sp. ctG4L18</name>
    <dbReference type="NCBI Taxonomy" id="2825234"/>
    <lineage>
        <taxon>Viruses</taxon>
        <taxon>Duplodnaviria</taxon>
        <taxon>Heunggongvirae</taxon>
        <taxon>Uroviricota</taxon>
        <taxon>Caudoviricetes</taxon>
    </lineage>
</organism>
<reference evidence="1" key="1">
    <citation type="journal article" date="2021" name="Proc. Natl. Acad. Sci. U.S.A.">
        <title>A Catalog of Tens of Thousands of Viruses from Human Metagenomes Reveals Hidden Associations with Chronic Diseases.</title>
        <authorList>
            <person name="Tisza M.J."/>
            <person name="Buck C.B."/>
        </authorList>
    </citation>
    <scope>NUCLEOTIDE SEQUENCE</scope>
    <source>
        <strain evidence="1">CtG4L18</strain>
    </source>
</reference>
<evidence type="ECO:0000313" key="1">
    <source>
        <dbReference type="EMBL" id="DAF96232.1"/>
    </source>
</evidence>
<proteinExistence type="predicted"/>
<dbReference type="EMBL" id="BK016114">
    <property type="protein sequence ID" value="DAF96232.1"/>
    <property type="molecule type" value="Genomic_DNA"/>
</dbReference>
<sequence length="41" mass="5036">MINIICYCRRMDIITYLCKSFLHVIYKNLRHKRCGICCYSF</sequence>
<name>A0A8S5UP19_9CAUD</name>
<protein>
    <submittedName>
        <fullName evidence="1">Uncharacterized protein</fullName>
    </submittedName>
</protein>
<accession>A0A8S5UP19</accession>